<reference evidence="2 3" key="1">
    <citation type="submission" date="2024-10" db="EMBL/GenBank/DDBJ databases">
        <title>The Natural Products Discovery Center: Release of the First 8490 Sequenced Strains for Exploring Actinobacteria Biosynthetic Diversity.</title>
        <authorList>
            <person name="Kalkreuter E."/>
            <person name="Kautsar S.A."/>
            <person name="Yang D."/>
            <person name="Bader C.D."/>
            <person name="Teijaro C.N."/>
            <person name="Fluegel L."/>
            <person name="Davis C.M."/>
            <person name="Simpson J.R."/>
            <person name="Lauterbach L."/>
            <person name="Steele A.D."/>
            <person name="Gui C."/>
            <person name="Meng S."/>
            <person name="Li G."/>
            <person name="Viehrig K."/>
            <person name="Ye F."/>
            <person name="Su P."/>
            <person name="Kiefer A.F."/>
            <person name="Nichols A."/>
            <person name="Cepeda A.J."/>
            <person name="Yan W."/>
            <person name="Fan B."/>
            <person name="Jiang Y."/>
            <person name="Adhikari A."/>
            <person name="Zheng C.-J."/>
            <person name="Schuster L."/>
            <person name="Cowan T.M."/>
            <person name="Smanski M.J."/>
            <person name="Chevrette M.G."/>
            <person name="De Carvalho L.P.S."/>
            <person name="Shen B."/>
        </authorList>
    </citation>
    <scope>NUCLEOTIDE SEQUENCE [LARGE SCALE GENOMIC DNA]</scope>
    <source>
        <strain evidence="2 3">NPDC050545</strain>
    </source>
</reference>
<dbReference type="PANTHER" id="PTHR41700">
    <property type="entry name" value="GCN5-RELATED N-ACETYLTRANSFERASE"/>
    <property type="match status" value="1"/>
</dbReference>
<feature type="region of interest" description="Disordered" evidence="1">
    <location>
        <begin position="1"/>
        <end position="27"/>
    </location>
</feature>
<dbReference type="SUPFAM" id="SSF55729">
    <property type="entry name" value="Acyl-CoA N-acyltransferases (Nat)"/>
    <property type="match status" value="1"/>
</dbReference>
<evidence type="ECO:0008006" key="4">
    <source>
        <dbReference type="Google" id="ProtNLM"/>
    </source>
</evidence>
<dbReference type="PANTHER" id="PTHR41700:SF1">
    <property type="entry name" value="N-ACETYLTRANSFERASE DOMAIN-CONTAINING PROTEIN"/>
    <property type="match status" value="1"/>
</dbReference>
<dbReference type="Proteomes" id="UP001612741">
    <property type="component" value="Unassembled WGS sequence"/>
</dbReference>
<evidence type="ECO:0000313" key="2">
    <source>
        <dbReference type="EMBL" id="MFI6501849.1"/>
    </source>
</evidence>
<gene>
    <name evidence="2" type="ORF">ACIBG2_31020</name>
</gene>
<keyword evidence="3" id="KW-1185">Reference proteome</keyword>
<sequence length="288" mass="31047">MHVPASVPWEALGTVPPSTEESATETATRAATRAGVRIRLAEGPSTLEPISRFLATVWQTPEPQSPITPDVLRALVHAGGAVHYASDGYGVAAASVLVFSSPASLGVYSMIAAARASDQGVGFALKHAQRAWALEHGATSMTWTFDPLVSRNAHFNLAKLGASATEYTVDFYGQVDDGINRHDETDRLTAVWPLADPRPSRLAGPDLDDAVVGPRLAPDGLPYSARDESGHWCRVPLDIVTTRRLDRPLAARWRAAVRDVLRPAFEAGCTATGFSRSGWYRLTRKEQP</sequence>
<dbReference type="EMBL" id="JBITGY010000008">
    <property type="protein sequence ID" value="MFI6501849.1"/>
    <property type="molecule type" value="Genomic_DNA"/>
</dbReference>
<name>A0ABW7Z0Z4_9ACTN</name>
<comment type="caution">
    <text evidence="2">The sequence shown here is derived from an EMBL/GenBank/DDBJ whole genome shotgun (WGS) entry which is preliminary data.</text>
</comment>
<organism evidence="2 3">
    <name type="scientific">Nonomuraea typhae</name>
    <dbReference type="NCBI Taxonomy" id="2603600"/>
    <lineage>
        <taxon>Bacteria</taxon>
        <taxon>Bacillati</taxon>
        <taxon>Actinomycetota</taxon>
        <taxon>Actinomycetes</taxon>
        <taxon>Streptosporangiales</taxon>
        <taxon>Streptosporangiaceae</taxon>
        <taxon>Nonomuraea</taxon>
    </lineage>
</organism>
<dbReference type="InterPro" id="IPR038764">
    <property type="entry name" value="GNAT_N_AcTrfase_prd"/>
</dbReference>
<proteinExistence type="predicted"/>
<dbReference type="InterPro" id="IPR016181">
    <property type="entry name" value="Acyl_CoA_acyltransferase"/>
</dbReference>
<dbReference type="RefSeq" id="WP_397086691.1">
    <property type="nucleotide sequence ID" value="NZ_JBITGY010000008.1"/>
</dbReference>
<protein>
    <recommendedName>
        <fullName evidence="4">Chorismate synthase</fullName>
    </recommendedName>
</protein>
<feature type="compositionally biased region" description="Low complexity" evidence="1">
    <location>
        <begin position="18"/>
        <end position="27"/>
    </location>
</feature>
<evidence type="ECO:0000256" key="1">
    <source>
        <dbReference type="SAM" id="MobiDB-lite"/>
    </source>
</evidence>
<evidence type="ECO:0000313" key="3">
    <source>
        <dbReference type="Proteomes" id="UP001612741"/>
    </source>
</evidence>
<accession>A0ABW7Z0Z4</accession>